<evidence type="ECO:0000256" key="5">
    <source>
        <dbReference type="ARBA" id="ARBA00023040"/>
    </source>
</evidence>
<proteinExistence type="inferred from homology"/>
<dbReference type="EnsemblMetazoa" id="XM_050647949.1">
    <property type="protein sequence ID" value="XP_050503906.1"/>
    <property type="gene ID" value="LOC126882885"/>
</dbReference>
<dbReference type="PROSITE" id="PS50262">
    <property type="entry name" value="G_PROTEIN_RECEP_F1_2"/>
    <property type="match status" value="1"/>
</dbReference>
<dbReference type="GeneID" id="126882885"/>
<feature type="transmembrane region" description="Helical" evidence="10">
    <location>
        <begin position="322"/>
        <end position="341"/>
    </location>
</feature>
<reference evidence="12" key="1">
    <citation type="submission" date="2025-05" db="UniProtKB">
        <authorList>
            <consortium name="EnsemblMetazoa"/>
        </authorList>
    </citation>
    <scope>IDENTIFICATION</scope>
</reference>
<feature type="transmembrane region" description="Helical" evidence="10">
    <location>
        <begin position="361"/>
        <end position="384"/>
    </location>
</feature>
<sequence>MGEMDRENYSSNPLDHMPAYVWEAIHPLLLGVNDTELDLRRPHIKAVVINTYPYVIFIYGLLISVGVSGNLFMFAYIINKKLYKDETYSFLLNNALSDTVKCVVVLPLSLYVLLVKNWVLGELLCSFMPMIQDIPQHTSTLTFILLAWDRFRYIKKPLRPRLPAFVCNVGTWLTSGCLVLPYPMYIMYIDLGQVYPKLDLLQGVGLCTVNLLDDIKEYTRGIFIIMYAAPLTAILCFFIRVSRELSRQNPTAAIKFEARAKETKARIQDGLPTASTEVQSIRTDYDRSSQYSRGSFRDFDTARTLYEFREPDLNVIKERRTLRFLVAIIVLYGICLFPLMVLKVARLSIKETYANIAVFDVLYLIVVWIAFLPTCTTPLLFILWKLTSSSIDRIRGYLRLSSRKKRHSNETVTTVAGTPAFQPRKKSHVSEDNISDSNSCQQDLPST</sequence>
<evidence type="ECO:0000256" key="8">
    <source>
        <dbReference type="ARBA" id="ARBA00023224"/>
    </source>
</evidence>
<name>A0ABM5K149_DIAVI</name>
<keyword evidence="8" id="KW-0807">Transducer</keyword>
<evidence type="ECO:0000256" key="6">
    <source>
        <dbReference type="ARBA" id="ARBA00023136"/>
    </source>
</evidence>
<evidence type="ECO:0000256" key="10">
    <source>
        <dbReference type="SAM" id="Phobius"/>
    </source>
</evidence>
<organism evidence="12 13">
    <name type="scientific">Diabrotica virgifera virgifera</name>
    <name type="common">western corn rootworm</name>
    <dbReference type="NCBI Taxonomy" id="50390"/>
    <lineage>
        <taxon>Eukaryota</taxon>
        <taxon>Metazoa</taxon>
        <taxon>Ecdysozoa</taxon>
        <taxon>Arthropoda</taxon>
        <taxon>Hexapoda</taxon>
        <taxon>Insecta</taxon>
        <taxon>Pterygota</taxon>
        <taxon>Neoptera</taxon>
        <taxon>Endopterygota</taxon>
        <taxon>Coleoptera</taxon>
        <taxon>Polyphaga</taxon>
        <taxon>Cucujiformia</taxon>
        <taxon>Chrysomeloidea</taxon>
        <taxon>Chrysomelidae</taxon>
        <taxon>Galerucinae</taxon>
        <taxon>Diabroticina</taxon>
        <taxon>Diabroticites</taxon>
        <taxon>Diabrotica</taxon>
    </lineage>
</organism>
<dbReference type="PANTHER" id="PTHR24238:SF69">
    <property type="entry name" value="G-PROTEIN COUPLED RECEPTOR 165"/>
    <property type="match status" value="1"/>
</dbReference>
<evidence type="ECO:0000256" key="3">
    <source>
        <dbReference type="ARBA" id="ARBA00022692"/>
    </source>
</evidence>
<feature type="region of interest" description="Disordered" evidence="9">
    <location>
        <begin position="409"/>
        <end position="447"/>
    </location>
</feature>
<dbReference type="Proteomes" id="UP001652700">
    <property type="component" value="Unplaced"/>
</dbReference>
<keyword evidence="7" id="KW-0675">Receptor</keyword>
<evidence type="ECO:0000256" key="4">
    <source>
        <dbReference type="ARBA" id="ARBA00022989"/>
    </source>
</evidence>
<feature type="transmembrane region" description="Helical" evidence="10">
    <location>
        <begin position="221"/>
        <end position="239"/>
    </location>
</feature>
<evidence type="ECO:0000313" key="13">
    <source>
        <dbReference type="Proteomes" id="UP001652700"/>
    </source>
</evidence>
<evidence type="ECO:0000313" key="12">
    <source>
        <dbReference type="EnsemblMetazoa" id="XP_050503906.1"/>
    </source>
</evidence>
<evidence type="ECO:0000256" key="2">
    <source>
        <dbReference type="ARBA" id="ARBA00010663"/>
    </source>
</evidence>
<feature type="compositionally biased region" description="Polar residues" evidence="9">
    <location>
        <begin position="435"/>
        <end position="447"/>
    </location>
</feature>
<keyword evidence="13" id="KW-1185">Reference proteome</keyword>
<evidence type="ECO:0000256" key="1">
    <source>
        <dbReference type="ARBA" id="ARBA00004141"/>
    </source>
</evidence>
<accession>A0ABM5K149</accession>
<evidence type="ECO:0000256" key="7">
    <source>
        <dbReference type="ARBA" id="ARBA00023170"/>
    </source>
</evidence>
<dbReference type="InterPro" id="IPR017452">
    <property type="entry name" value="GPCR_Rhodpsn_7TM"/>
</dbReference>
<dbReference type="Pfam" id="PF00001">
    <property type="entry name" value="7tm_1"/>
    <property type="match status" value="1"/>
</dbReference>
<comment type="subcellular location">
    <subcellularLocation>
        <location evidence="1">Membrane</location>
        <topology evidence="1">Multi-pass membrane protein</topology>
    </subcellularLocation>
</comment>
<dbReference type="PANTHER" id="PTHR24238">
    <property type="entry name" value="G-PROTEIN COUPLED RECEPTOR"/>
    <property type="match status" value="1"/>
</dbReference>
<keyword evidence="5" id="KW-0297">G-protein coupled receptor</keyword>
<dbReference type="InterPro" id="IPR000276">
    <property type="entry name" value="GPCR_Rhodpsn"/>
</dbReference>
<evidence type="ECO:0000256" key="9">
    <source>
        <dbReference type="SAM" id="MobiDB-lite"/>
    </source>
</evidence>
<feature type="transmembrane region" description="Helical" evidence="10">
    <location>
        <begin position="163"/>
        <end position="188"/>
    </location>
</feature>
<keyword evidence="4 10" id="KW-1133">Transmembrane helix</keyword>
<feature type="domain" description="G-protein coupled receptors family 1 profile" evidence="11">
    <location>
        <begin position="69"/>
        <end position="381"/>
    </location>
</feature>
<dbReference type="SUPFAM" id="SSF81321">
    <property type="entry name" value="Family A G protein-coupled receptor-like"/>
    <property type="match status" value="1"/>
</dbReference>
<comment type="similarity">
    <text evidence="2">Belongs to the G-protein coupled receptor 1 family.</text>
</comment>
<dbReference type="RefSeq" id="XP_050503906.1">
    <property type="nucleotide sequence ID" value="XM_050647949.1"/>
</dbReference>
<keyword evidence="3 10" id="KW-0812">Transmembrane</keyword>
<evidence type="ECO:0000259" key="11">
    <source>
        <dbReference type="PROSITE" id="PS50262"/>
    </source>
</evidence>
<keyword evidence="6 10" id="KW-0472">Membrane</keyword>
<protein>
    <recommendedName>
        <fullName evidence="11">G-protein coupled receptors family 1 profile domain-containing protein</fullName>
    </recommendedName>
</protein>
<feature type="transmembrane region" description="Helical" evidence="10">
    <location>
        <begin position="56"/>
        <end position="78"/>
    </location>
</feature>
<dbReference type="Gene3D" id="1.20.1070.10">
    <property type="entry name" value="Rhodopsin 7-helix transmembrane proteins"/>
    <property type="match status" value="1"/>
</dbReference>
<dbReference type="PRINTS" id="PR00237">
    <property type="entry name" value="GPCRRHODOPSN"/>
</dbReference>